<protein>
    <submittedName>
        <fullName evidence="1">Uncharacterized protein</fullName>
    </submittedName>
</protein>
<evidence type="ECO:0000313" key="1">
    <source>
        <dbReference type="EMBL" id="OEK50994.1"/>
    </source>
</evidence>
<evidence type="ECO:0000313" key="2">
    <source>
        <dbReference type="Proteomes" id="UP000095464"/>
    </source>
</evidence>
<dbReference type="AlphaFoldDB" id="A0AAP7LSN4"/>
<proteinExistence type="predicted"/>
<dbReference type="EMBL" id="LNPX01000063">
    <property type="protein sequence ID" value="OEK50994.1"/>
    <property type="molecule type" value="Genomic_DNA"/>
</dbReference>
<comment type="caution">
    <text evidence="1">The sequence shown here is derived from an EMBL/GenBank/DDBJ whole genome shotgun (WGS) entry which is preliminary data.</text>
</comment>
<dbReference type="Proteomes" id="UP000095464">
    <property type="component" value="Unassembled WGS sequence"/>
</dbReference>
<gene>
    <name evidence="1" type="ORF">ASS94_14115</name>
</gene>
<name>A0AAP7LSN4_9STAP</name>
<dbReference type="RefSeq" id="WP_069812863.1">
    <property type="nucleotide sequence ID" value="NZ_JARGCI010000009.1"/>
</dbReference>
<sequence length="351" mass="41783">MVCKKPNEIRKVANFASYKEANGLVPYEFYNIFRAVGPWGKVFKRSTVIDNNMKFKNLKYGEDKLFYSELISKSQSASMSPEPVYHVNRYADNISLIKATDMMEKSQFNLDVLKEIIQMELPEYAKEQILCRILEMDFISRFLVTKTFLNSNDKDFFYQQFNEVESVITGAGYEMEKLLINDKYKNVYHTYHHNQKNFVSYIEYMIYEANAYKYIKDHMVYFKYPESFKNLVELKTKCTAIYNGTRLINNTFYEVIELYKQPNIAIDAVKLVKIKDDRFSKKVDFIVENDCIYIKTDDLKFEDTDFNISIQYNGFDQVLVRATYPNFNDQSKLKRQNFHLEFISDKKKLFH</sequence>
<reference evidence="2" key="1">
    <citation type="submission" date="2015-11" db="EMBL/GenBank/DDBJ databases">
        <title>Genomic diversity of Staphylococcus saprophyticus strains from urinary tract infections, animal surfaces, and fermented foods.</title>
        <authorList>
            <person name="Wolfe B.E."/>
        </authorList>
    </citation>
    <scope>NUCLEOTIDE SEQUENCE [LARGE SCALE GENOMIC DNA]</scope>
    <source>
        <strain evidence="2">738_7</strain>
    </source>
</reference>
<accession>A0AAP7LSN4</accession>
<organism evidence="1 2">
    <name type="scientific">Staphylococcus equorum</name>
    <dbReference type="NCBI Taxonomy" id="246432"/>
    <lineage>
        <taxon>Bacteria</taxon>
        <taxon>Bacillati</taxon>
        <taxon>Bacillota</taxon>
        <taxon>Bacilli</taxon>
        <taxon>Bacillales</taxon>
        <taxon>Staphylococcaceae</taxon>
        <taxon>Staphylococcus</taxon>
    </lineage>
</organism>